<sequence>MNAGAARTHAGWLVRDKGSFYLAMATGWLRLLGVDSGRLRDLGLRPESPVLVDGCAGPRNTLQVTRIEGRGGRRLGRPVRPRFIANPVPHLEPASDIRLACHVELRRREFPEVSLPVTAGDAAIVAAIGDGLDRFFAFVPPFPPLPPFPHGSAGDEAEEDAGQEERLVVADTTAVPGHLADLGSGLIRRLAETAGDGVPAGAFGRFATPERSPAFFDPPSSWPAQAHAVLTGRLHAVGAEPVRIPLPDGRTRLAVCGGDPVAVARFLDLAGSTALREEHGLPRQWCPTWVSPGDGTSRDWLHLGGYRVAECDGVLLHVFWERLITVLCGLRSPADARLLPARQG</sequence>
<organism evidence="1 2">
    <name type="scientific">Nonomuraea glycinis</name>
    <dbReference type="NCBI Taxonomy" id="2047744"/>
    <lineage>
        <taxon>Bacteria</taxon>
        <taxon>Bacillati</taxon>
        <taxon>Actinomycetota</taxon>
        <taxon>Actinomycetes</taxon>
        <taxon>Streptosporangiales</taxon>
        <taxon>Streptosporangiaceae</taxon>
        <taxon>Nonomuraea</taxon>
    </lineage>
</organism>
<dbReference type="AlphaFoldDB" id="A0A917ZZJ8"/>
<keyword evidence="2" id="KW-1185">Reference proteome</keyword>
<dbReference type="RefSeq" id="WP_189137014.1">
    <property type="nucleotide sequence ID" value="NZ_BMNK01000001.1"/>
</dbReference>
<gene>
    <name evidence="1" type="ORF">GCM10012278_07560</name>
</gene>
<evidence type="ECO:0000313" key="2">
    <source>
        <dbReference type="Proteomes" id="UP000660745"/>
    </source>
</evidence>
<dbReference type="EMBL" id="BMNK01000001">
    <property type="protein sequence ID" value="GGP02015.1"/>
    <property type="molecule type" value="Genomic_DNA"/>
</dbReference>
<reference evidence="1" key="2">
    <citation type="submission" date="2020-09" db="EMBL/GenBank/DDBJ databases">
        <authorList>
            <person name="Sun Q."/>
            <person name="Zhou Y."/>
        </authorList>
    </citation>
    <scope>NUCLEOTIDE SEQUENCE</scope>
    <source>
        <strain evidence="1">CGMCC 4.7430</strain>
    </source>
</reference>
<evidence type="ECO:0000313" key="1">
    <source>
        <dbReference type="EMBL" id="GGP02015.1"/>
    </source>
</evidence>
<reference evidence="1" key="1">
    <citation type="journal article" date="2014" name="Int. J. Syst. Evol. Microbiol.">
        <title>Complete genome sequence of Corynebacterium casei LMG S-19264T (=DSM 44701T), isolated from a smear-ripened cheese.</title>
        <authorList>
            <consortium name="US DOE Joint Genome Institute (JGI-PGF)"/>
            <person name="Walter F."/>
            <person name="Albersmeier A."/>
            <person name="Kalinowski J."/>
            <person name="Ruckert C."/>
        </authorList>
    </citation>
    <scope>NUCLEOTIDE SEQUENCE</scope>
    <source>
        <strain evidence="1">CGMCC 4.7430</strain>
    </source>
</reference>
<protein>
    <submittedName>
        <fullName evidence="1">Uncharacterized protein</fullName>
    </submittedName>
</protein>
<proteinExistence type="predicted"/>
<comment type="caution">
    <text evidence="1">The sequence shown here is derived from an EMBL/GenBank/DDBJ whole genome shotgun (WGS) entry which is preliminary data.</text>
</comment>
<dbReference type="Proteomes" id="UP000660745">
    <property type="component" value="Unassembled WGS sequence"/>
</dbReference>
<name>A0A917ZZJ8_9ACTN</name>
<accession>A0A917ZZJ8</accession>